<proteinExistence type="predicted"/>
<dbReference type="Proteomes" id="UP000054485">
    <property type="component" value="Unassembled WGS sequence"/>
</dbReference>
<evidence type="ECO:0000313" key="10">
    <source>
        <dbReference type="Proteomes" id="UP000054485"/>
    </source>
</evidence>
<keyword evidence="7 8" id="KW-0472">Membrane</keyword>
<evidence type="ECO:0000256" key="5">
    <source>
        <dbReference type="ARBA" id="ARBA00022989"/>
    </source>
</evidence>
<organism evidence="9 10">
    <name type="scientific">Suillus luteus UH-Slu-Lm8-n1</name>
    <dbReference type="NCBI Taxonomy" id="930992"/>
    <lineage>
        <taxon>Eukaryota</taxon>
        <taxon>Fungi</taxon>
        <taxon>Dikarya</taxon>
        <taxon>Basidiomycota</taxon>
        <taxon>Agaricomycotina</taxon>
        <taxon>Agaricomycetes</taxon>
        <taxon>Agaricomycetidae</taxon>
        <taxon>Boletales</taxon>
        <taxon>Suillineae</taxon>
        <taxon>Suillaceae</taxon>
        <taxon>Suillus</taxon>
    </lineage>
</organism>
<evidence type="ECO:0000256" key="6">
    <source>
        <dbReference type="ARBA" id="ARBA00023004"/>
    </source>
</evidence>
<dbReference type="PANTHER" id="PTHR10978">
    <property type="entry name" value="SUCCINATE DEHYDROGENASE CYTOCHROME B560 SUBUNIT"/>
    <property type="match status" value="1"/>
</dbReference>
<dbReference type="GO" id="GO:0005739">
    <property type="term" value="C:mitochondrion"/>
    <property type="evidence" value="ECO:0007669"/>
    <property type="project" value="GOC"/>
</dbReference>
<sequence length="80" mass="9026">PHFAIYKPQLTWLSSIANRVTGVALSALLYGFSLTFVVALGTFERAHIVEFIVGLPDYVKYTSKAAPFTFFFWNALRHLS</sequence>
<evidence type="ECO:0000256" key="8">
    <source>
        <dbReference type="SAM" id="Phobius"/>
    </source>
</evidence>
<protein>
    <submittedName>
        <fullName evidence="9">Uncharacterized protein</fullName>
    </submittedName>
</protein>
<dbReference type="Gene3D" id="1.20.1300.10">
    <property type="entry name" value="Fumarate reductase/succinate dehydrogenase, transmembrane subunit"/>
    <property type="match status" value="1"/>
</dbReference>
<keyword evidence="6" id="KW-0408">Iron</keyword>
<comment type="subcellular location">
    <subcellularLocation>
        <location evidence="1">Membrane</location>
    </subcellularLocation>
</comment>
<dbReference type="STRING" id="930992.A0A0D0AXM3"/>
<reference evidence="9 10" key="1">
    <citation type="submission" date="2014-04" db="EMBL/GenBank/DDBJ databases">
        <authorList>
            <consortium name="DOE Joint Genome Institute"/>
            <person name="Kuo A."/>
            <person name="Ruytinx J."/>
            <person name="Rineau F."/>
            <person name="Colpaert J."/>
            <person name="Kohler A."/>
            <person name="Nagy L.G."/>
            <person name="Floudas D."/>
            <person name="Copeland A."/>
            <person name="Barry K.W."/>
            <person name="Cichocki N."/>
            <person name="Veneault-Fourrey C."/>
            <person name="LaButti K."/>
            <person name="Lindquist E.A."/>
            <person name="Lipzen A."/>
            <person name="Lundell T."/>
            <person name="Morin E."/>
            <person name="Murat C."/>
            <person name="Sun H."/>
            <person name="Tunlid A."/>
            <person name="Henrissat B."/>
            <person name="Grigoriev I.V."/>
            <person name="Hibbett D.S."/>
            <person name="Martin F."/>
            <person name="Nordberg H.P."/>
            <person name="Cantor M.N."/>
            <person name="Hua S.X."/>
        </authorList>
    </citation>
    <scope>NUCLEOTIDE SEQUENCE [LARGE SCALE GENOMIC DNA]</scope>
    <source>
        <strain evidence="9 10">UH-Slu-Lm8-n1</strain>
    </source>
</reference>
<feature type="non-terminal residue" evidence="9">
    <location>
        <position position="1"/>
    </location>
</feature>
<keyword evidence="2" id="KW-0349">Heme</keyword>
<dbReference type="GO" id="GO:0006099">
    <property type="term" value="P:tricarboxylic acid cycle"/>
    <property type="evidence" value="ECO:0007669"/>
    <property type="project" value="InterPro"/>
</dbReference>
<dbReference type="InterPro" id="IPR034804">
    <property type="entry name" value="SQR/QFR_C/D"/>
</dbReference>
<evidence type="ECO:0000256" key="2">
    <source>
        <dbReference type="ARBA" id="ARBA00022617"/>
    </source>
</evidence>
<keyword evidence="10" id="KW-1185">Reference proteome</keyword>
<feature type="transmembrane region" description="Helical" evidence="8">
    <location>
        <begin position="20"/>
        <end position="43"/>
    </location>
</feature>
<accession>A0A0D0AXM3</accession>
<evidence type="ECO:0000256" key="1">
    <source>
        <dbReference type="ARBA" id="ARBA00004370"/>
    </source>
</evidence>
<dbReference type="Pfam" id="PF01127">
    <property type="entry name" value="Sdh_cyt"/>
    <property type="match status" value="1"/>
</dbReference>
<evidence type="ECO:0000256" key="3">
    <source>
        <dbReference type="ARBA" id="ARBA00022692"/>
    </source>
</evidence>
<dbReference type="HOGENOM" id="CLU_2596792_0_0_1"/>
<reference evidence="10" key="2">
    <citation type="submission" date="2015-01" db="EMBL/GenBank/DDBJ databases">
        <title>Evolutionary Origins and Diversification of the Mycorrhizal Mutualists.</title>
        <authorList>
            <consortium name="DOE Joint Genome Institute"/>
            <consortium name="Mycorrhizal Genomics Consortium"/>
            <person name="Kohler A."/>
            <person name="Kuo A."/>
            <person name="Nagy L.G."/>
            <person name="Floudas D."/>
            <person name="Copeland A."/>
            <person name="Barry K.W."/>
            <person name="Cichocki N."/>
            <person name="Veneault-Fourrey C."/>
            <person name="LaButti K."/>
            <person name="Lindquist E.A."/>
            <person name="Lipzen A."/>
            <person name="Lundell T."/>
            <person name="Morin E."/>
            <person name="Murat C."/>
            <person name="Riley R."/>
            <person name="Ohm R."/>
            <person name="Sun H."/>
            <person name="Tunlid A."/>
            <person name="Henrissat B."/>
            <person name="Grigoriev I.V."/>
            <person name="Hibbett D.S."/>
            <person name="Martin F."/>
        </authorList>
    </citation>
    <scope>NUCLEOTIDE SEQUENCE [LARGE SCALE GENOMIC DNA]</scope>
    <source>
        <strain evidence="10">UH-Slu-Lm8-n1</strain>
    </source>
</reference>
<gene>
    <name evidence="9" type="ORF">CY34DRAFT_42164</name>
</gene>
<dbReference type="InParanoid" id="A0A0D0AXM3"/>
<dbReference type="EMBL" id="KN835512">
    <property type="protein sequence ID" value="KIK36633.1"/>
    <property type="molecule type" value="Genomic_DNA"/>
</dbReference>
<dbReference type="InterPro" id="IPR000701">
    <property type="entry name" value="SuccDH_FuR_B_TM-su"/>
</dbReference>
<keyword evidence="3 8" id="KW-0812">Transmembrane</keyword>
<evidence type="ECO:0000256" key="7">
    <source>
        <dbReference type="ARBA" id="ARBA00023136"/>
    </source>
</evidence>
<dbReference type="AlphaFoldDB" id="A0A0D0AXM3"/>
<dbReference type="GO" id="GO:0009055">
    <property type="term" value="F:electron transfer activity"/>
    <property type="evidence" value="ECO:0007669"/>
    <property type="project" value="InterPro"/>
</dbReference>
<name>A0A0D0AXM3_9AGAM</name>
<dbReference type="GO" id="GO:0006121">
    <property type="term" value="P:mitochondrial electron transport, succinate to ubiquinone"/>
    <property type="evidence" value="ECO:0007669"/>
    <property type="project" value="TreeGrafter"/>
</dbReference>
<keyword evidence="5 8" id="KW-1133">Transmembrane helix</keyword>
<dbReference type="GO" id="GO:0016020">
    <property type="term" value="C:membrane"/>
    <property type="evidence" value="ECO:0007669"/>
    <property type="project" value="UniProtKB-SubCell"/>
</dbReference>
<dbReference type="GO" id="GO:0046872">
    <property type="term" value="F:metal ion binding"/>
    <property type="evidence" value="ECO:0007669"/>
    <property type="project" value="UniProtKB-KW"/>
</dbReference>
<keyword evidence="4" id="KW-0479">Metal-binding</keyword>
<dbReference type="InterPro" id="IPR014314">
    <property type="entry name" value="Succ_DH_cytb556"/>
</dbReference>
<feature type="non-terminal residue" evidence="9">
    <location>
        <position position="80"/>
    </location>
</feature>
<dbReference type="PANTHER" id="PTHR10978:SF5">
    <property type="entry name" value="SUCCINATE DEHYDROGENASE CYTOCHROME B560 SUBUNIT, MITOCHONDRIAL"/>
    <property type="match status" value="1"/>
</dbReference>
<evidence type="ECO:0000256" key="4">
    <source>
        <dbReference type="ARBA" id="ARBA00022723"/>
    </source>
</evidence>
<dbReference type="SUPFAM" id="SSF81343">
    <property type="entry name" value="Fumarate reductase respiratory complex transmembrane subunits"/>
    <property type="match status" value="1"/>
</dbReference>
<evidence type="ECO:0000313" key="9">
    <source>
        <dbReference type="EMBL" id="KIK36633.1"/>
    </source>
</evidence>
<dbReference type="OrthoDB" id="588261at2759"/>